<name>A0A6L2NWH9_TANCI</name>
<gene>
    <name evidence="1" type="ORF">Tci_062444</name>
</gene>
<organism evidence="1">
    <name type="scientific">Tanacetum cinerariifolium</name>
    <name type="common">Dalmatian daisy</name>
    <name type="synonym">Chrysanthemum cinerariifolium</name>
    <dbReference type="NCBI Taxonomy" id="118510"/>
    <lineage>
        <taxon>Eukaryota</taxon>
        <taxon>Viridiplantae</taxon>
        <taxon>Streptophyta</taxon>
        <taxon>Embryophyta</taxon>
        <taxon>Tracheophyta</taxon>
        <taxon>Spermatophyta</taxon>
        <taxon>Magnoliopsida</taxon>
        <taxon>eudicotyledons</taxon>
        <taxon>Gunneridae</taxon>
        <taxon>Pentapetalae</taxon>
        <taxon>asterids</taxon>
        <taxon>campanulids</taxon>
        <taxon>Asterales</taxon>
        <taxon>Asteraceae</taxon>
        <taxon>Asteroideae</taxon>
        <taxon>Anthemideae</taxon>
        <taxon>Anthemidinae</taxon>
        <taxon>Tanacetum</taxon>
    </lineage>
</organism>
<comment type="caution">
    <text evidence="1">The sequence shown here is derived from an EMBL/GenBank/DDBJ whole genome shotgun (WGS) entry which is preliminary data.</text>
</comment>
<evidence type="ECO:0000313" key="1">
    <source>
        <dbReference type="EMBL" id="GEU90466.1"/>
    </source>
</evidence>
<reference evidence="1" key="1">
    <citation type="journal article" date="2019" name="Sci. Rep.">
        <title>Draft genome of Tanacetum cinerariifolium, the natural source of mosquito coil.</title>
        <authorList>
            <person name="Yamashiro T."/>
            <person name="Shiraishi A."/>
            <person name="Satake H."/>
            <person name="Nakayama K."/>
        </authorList>
    </citation>
    <scope>NUCLEOTIDE SEQUENCE</scope>
</reference>
<dbReference type="EMBL" id="BKCJ010010192">
    <property type="protein sequence ID" value="GEU90466.1"/>
    <property type="molecule type" value="Genomic_DNA"/>
</dbReference>
<sequence length="153" mass="17427">MGEVGVTSFRNAINYVSHSIDYANPPSIEVVREWFPTIGYSGKIGATYTIKKGFLPPRWRVPVPQIIQCLRARLDDIISNVKKKTKEKFIPYPRFLSLLLEHKMEGYGIDEVNFNPTQIFSAYNWTLKKNQPEGPPLTSHMLAICNAVEPLAF</sequence>
<protein>
    <submittedName>
        <fullName evidence="1">Ribonuclease H-like domain-containing protein</fullName>
    </submittedName>
</protein>
<proteinExistence type="predicted"/>
<accession>A0A6L2NWH9</accession>
<dbReference type="AlphaFoldDB" id="A0A6L2NWH9"/>